<dbReference type="Proteomes" id="UP000694308">
    <property type="component" value="Unassembled WGS sequence"/>
</dbReference>
<reference evidence="1" key="1">
    <citation type="submission" date="2020-12" db="EMBL/GenBank/DDBJ databases">
        <title>Clostridium thailandense sp. nov., a novel acetogenic bacterium isolated from peat land soil in Thailand.</title>
        <authorList>
            <person name="Chaikitkaew S."/>
            <person name="Birkeland N.K."/>
        </authorList>
    </citation>
    <scope>NUCLEOTIDE SEQUENCE</scope>
    <source>
        <strain evidence="1">PL3</strain>
    </source>
</reference>
<evidence type="ECO:0000313" key="2">
    <source>
        <dbReference type="Proteomes" id="UP000694308"/>
    </source>
</evidence>
<gene>
    <name evidence="1" type="ORF">I6U48_23635</name>
</gene>
<dbReference type="RefSeq" id="WP_218322940.1">
    <property type="nucleotide sequence ID" value="NZ_JAEEGC010000138.1"/>
</dbReference>
<keyword evidence="2" id="KW-1185">Reference proteome</keyword>
<accession>A0A949TYE2</accession>
<name>A0A949TYE2_9CLOT</name>
<sequence length="59" mass="7128">MELKLLRDIDIYCDEKKNSKRKGMPIMVYPNSNADFYYSSKTKEEKYSYLIEDDDCIYL</sequence>
<evidence type="ECO:0000313" key="1">
    <source>
        <dbReference type="EMBL" id="MBV7275891.1"/>
    </source>
</evidence>
<proteinExistence type="predicted"/>
<protein>
    <submittedName>
        <fullName evidence="1">Uncharacterized protein</fullName>
    </submittedName>
</protein>
<organism evidence="1 2">
    <name type="scientific">Clostridium thailandense</name>
    <dbReference type="NCBI Taxonomy" id="2794346"/>
    <lineage>
        <taxon>Bacteria</taxon>
        <taxon>Bacillati</taxon>
        <taxon>Bacillota</taxon>
        <taxon>Clostridia</taxon>
        <taxon>Eubacteriales</taxon>
        <taxon>Clostridiaceae</taxon>
        <taxon>Clostridium</taxon>
    </lineage>
</organism>
<comment type="caution">
    <text evidence="1">The sequence shown here is derived from an EMBL/GenBank/DDBJ whole genome shotgun (WGS) entry which is preliminary data.</text>
</comment>
<dbReference type="AlphaFoldDB" id="A0A949TYE2"/>
<dbReference type="EMBL" id="JAEEGC010000138">
    <property type="protein sequence ID" value="MBV7275891.1"/>
    <property type="molecule type" value="Genomic_DNA"/>
</dbReference>